<keyword evidence="1" id="KW-0812">Transmembrane</keyword>
<evidence type="ECO:0000256" key="1">
    <source>
        <dbReference type="SAM" id="Phobius"/>
    </source>
</evidence>
<gene>
    <name evidence="2" type="ORF">TUM4438_45920</name>
</gene>
<reference evidence="2" key="1">
    <citation type="submission" date="2021-05" db="EMBL/GenBank/DDBJ databases">
        <title>Molecular characterization for Shewanella algae harboring chromosomal blaOXA-55-like strains isolated from clinical and environment sample.</title>
        <authorList>
            <person name="Ohama Y."/>
            <person name="Aoki K."/>
            <person name="Harada S."/>
            <person name="Moriya K."/>
            <person name="Ishii Y."/>
            <person name="Tateda K."/>
        </authorList>
    </citation>
    <scope>NUCLEOTIDE SEQUENCE</scope>
    <source>
        <strain evidence="2">JCM 11563</strain>
    </source>
</reference>
<protein>
    <submittedName>
        <fullName evidence="2">Uncharacterized protein</fullName>
    </submittedName>
</protein>
<keyword evidence="3" id="KW-1185">Reference proteome</keyword>
<accession>A0ABQ4PSV7</accession>
<dbReference type="Proteomes" id="UP000887104">
    <property type="component" value="Unassembled WGS sequence"/>
</dbReference>
<proteinExistence type="predicted"/>
<sequence>MVKHKKFQLILISLVLCIIGFNFISISGEFFLNPFYVLSFIIAIILIVKSINYKCPDCGRNQVIRSFLNYKLPKKKCYSCGSRLDPKDD</sequence>
<organism evidence="2 3">
    <name type="scientific">Shewanella sairae</name>
    <dbReference type="NCBI Taxonomy" id="190310"/>
    <lineage>
        <taxon>Bacteria</taxon>
        <taxon>Pseudomonadati</taxon>
        <taxon>Pseudomonadota</taxon>
        <taxon>Gammaproteobacteria</taxon>
        <taxon>Alteromonadales</taxon>
        <taxon>Shewanellaceae</taxon>
        <taxon>Shewanella</taxon>
    </lineage>
</organism>
<dbReference type="EMBL" id="BPEY01000213">
    <property type="protein sequence ID" value="GIU52662.1"/>
    <property type="molecule type" value="Genomic_DNA"/>
</dbReference>
<name>A0ABQ4PSV7_9GAMM</name>
<feature type="transmembrane region" description="Helical" evidence="1">
    <location>
        <begin position="30"/>
        <end position="48"/>
    </location>
</feature>
<keyword evidence="1" id="KW-0472">Membrane</keyword>
<comment type="caution">
    <text evidence="2">The sequence shown here is derived from an EMBL/GenBank/DDBJ whole genome shotgun (WGS) entry which is preliminary data.</text>
</comment>
<evidence type="ECO:0000313" key="3">
    <source>
        <dbReference type="Proteomes" id="UP000887104"/>
    </source>
</evidence>
<feature type="transmembrane region" description="Helical" evidence="1">
    <location>
        <begin position="7"/>
        <end position="24"/>
    </location>
</feature>
<keyword evidence="1" id="KW-1133">Transmembrane helix</keyword>
<evidence type="ECO:0000313" key="2">
    <source>
        <dbReference type="EMBL" id="GIU52662.1"/>
    </source>
</evidence>